<dbReference type="PANTHER" id="PTHR15937:SF3">
    <property type="entry name" value="TRANSMEMBRANE 7 SUPERFAMILY MEMBER 3"/>
    <property type="match status" value="1"/>
</dbReference>
<dbReference type="GO" id="GO:0005886">
    <property type="term" value="C:plasma membrane"/>
    <property type="evidence" value="ECO:0007669"/>
    <property type="project" value="TreeGrafter"/>
</dbReference>
<organism evidence="1 2">
    <name type="scientific">Engystomops pustulosus</name>
    <name type="common">Tungara frog</name>
    <name type="synonym">Physalaemus pustulosus</name>
    <dbReference type="NCBI Taxonomy" id="76066"/>
    <lineage>
        <taxon>Eukaryota</taxon>
        <taxon>Metazoa</taxon>
        <taxon>Chordata</taxon>
        <taxon>Craniata</taxon>
        <taxon>Vertebrata</taxon>
        <taxon>Euteleostomi</taxon>
        <taxon>Amphibia</taxon>
        <taxon>Batrachia</taxon>
        <taxon>Anura</taxon>
        <taxon>Neobatrachia</taxon>
        <taxon>Hyloidea</taxon>
        <taxon>Leptodactylidae</taxon>
        <taxon>Leiuperinae</taxon>
        <taxon>Engystomops</taxon>
    </lineage>
</organism>
<dbReference type="PANTHER" id="PTHR15937">
    <property type="entry name" value="TRANSMEMBRANE 7 SUPERFAMILY MEMBER 3"/>
    <property type="match status" value="1"/>
</dbReference>
<gene>
    <name evidence="1" type="ORF">GDO81_024405</name>
</gene>
<dbReference type="EMBL" id="WNYA01029553">
    <property type="protein sequence ID" value="KAG8537509.1"/>
    <property type="molecule type" value="Genomic_DNA"/>
</dbReference>
<evidence type="ECO:0000313" key="2">
    <source>
        <dbReference type="Proteomes" id="UP000824782"/>
    </source>
</evidence>
<comment type="caution">
    <text evidence="1">The sequence shown here is derived from an EMBL/GenBank/DDBJ whole genome shotgun (WGS) entry which is preliminary data.</text>
</comment>
<name>A0AAV6YQK2_ENGPU</name>
<dbReference type="AlphaFoldDB" id="A0AAV6YQK2"/>
<proteinExistence type="predicted"/>
<reference evidence="1" key="1">
    <citation type="thesis" date="2020" institute="ProQuest LLC" country="789 East Eisenhower Parkway, Ann Arbor, MI, USA">
        <title>Comparative Genomics and Chromosome Evolution.</title>
        <authorList>
            <person name="Mudd A.B."/>
        </authorList>
    </citation>
    <scope>NUCLEOTIDE SEQUENCE</scope>
    <source>
        <strain evidence="1">237g6f4</strain>
        <tissue evidence="1">Blood</tissue>
    </source>
</reference>
<protein>
    <submittedName>
        <fullName evidence="1">Uncharacterized protein</fullName>
    </submittedName>
</protein>
<keyword evidence="2" id="KW-1185">Reference proteome</keyword>
<accession>A0AAV6YQK2</accession>
<dbReference type="GO" id="GO:0043069">
    <property type="term" value="P:negative regulation of programmed cell death"/>
    <property type="evidence" value="ECO:0007669"/>
    <property type="project" value="TreeGrafter"/>
</dbReference>
<evidence type="ECO:0000313" key="1">
    <source>
        <dbReference type="EMBL" id="KAG8537509.1"/>
    </source>
</evidence>
<sequence length="83" mass="9985">MAVWVVLAVSGVITQFCRERERPRFPPAPYLIWKRDRERRITNILDPSYHTPPLKDRIRANLARIRRFFRKEQSLGERTPLLL</sequence>
<dbReference type="Proteomes" id="UP000824782">
    <property type="component" value="Unassembled WGS sequence"/>
</dbReference>
<dbReference type="InterPro" id="IPR042502">
    <property type="entry name" value="TM7SF3"/>
</dbReference>